<evidence type="ECO:0000313" key="8">
    <source>
        <dbReference type="Proteomes" id="UP000182011"/>
    </source>
</evidence>
<gene>
    <name evidence="7" type="ORF">JGI4_01486</name>
    <name evidence="6" type="ORF">JGI8_02040</name>
</gene>
<dbReference type="EMBL" id="CZVI01000054">
    <property type="protein sequence ID" value="CUS94729.1"/>
    <property type="molecule type" value="Genomic_DNA"/>
</dbReference>
<dbReference type="InterPro" id="IPR001789">
    <property type="entry name" value="Sig_transdc_resp-reg_receiver"/>
</dbReference>
<accession>A0A0P1P7X6</accession>
<dbReference type="Gene3D" id="3.40.50.2300">
    <property type="match status" value="1"/>
</dbReference>
<accession>A0A0S4N893</accession>
<evidence type="ECO:0000259" key="5">
    <source>
        <dbReference type="PROSITE" id="PS50110"/>
    </source>
</evidence>
<accession>A0A0P1MH95</accession>
<organism evidence="7 8">
    <name type="scientific">Candidatus Kryptonium thompsonii</name>
    <dbReference type="NCBI Taxonomy" id="1633631"/>
    <lineage>
        <taxon>Bacteria</taxon>
        <taxon>Pseudomonadati</taxon>
        <taxon>Candidatus Kryptoniota</taxon>
        <taxon>Candidatus Kryptonium</taxon>
    </lineage>
</organism>
<proteinExistence type="predicted"/>
<dbReference type="InterPro" id="IPR036890">
    <property type="entry name" value="HATPase_C_sf"/>
</dbReference>
<dbReference type="SUPFAM" id="SSF47384">
    <property type="entry name" value="Homodimeric domain of signal transducing histidine kinase"/>
    <property type="match status" value="1"/>
</dbReference>
<dbReference type="PROSITE" id="PS50110">
    <property type="entry name" value="RESPONSE_REGULATORY"/>
    <property type="match status" value="1"/>
</dbReference>
<keyword evidence="3 4" id="KW-0597">Phosphoprotein</keyword>
<reference evidence="6 9" key="2">
    <citation type="submission" date="2015-11" db="EMBL/GenBank/DDBJ databases">
        <authorList>
            <person name="Varghese N."/>
        </authorList>
    </citation>
    <scope>NUCLEOTIDE SEQUENCE [LARGE SCALE GENOMIC DNA]</scope>
    <source>
        <strain evidence="6 9">JGI-8</strain>
    </source>
</reference>
<dbReference type="PANTHER" id="PTHR43547:SF2">
    <property type="entry name" value="HYBRID SIGNAL TRANSDUCTION HISTIDINE KINASE C"/>
    <property type="match status" value="1"/>
</dbReference>
<accession>A0A0N7MPX2</accession>
<dbReference type="Proteomes" id="UP000182011">
    <property type="component" value="Unassembled WGS sequence"/>
</dbReference>
<evidence type="ECO:0000256" key="4">
    <source>
        <dbReference type="PROSITE-ProRule" id="PRU00169"/>
    </source>
</evidence>
<reference evidence="7 8" key="1">
    <citation type="submission" date="2015-11" db="EMBL/GenBank/DDBJ databases">
        <authorList>
            <person name="Zhang Y."/>
            <person name="Guo Z."/>
        </authorList>
    </citation>
    <scope>NUCLEOTIDE SEQUENCE [LARGE SCALE GENOMIC DNA]</scope>
    <source>
        <strain evidence="7">JGI-4</strain>
    </source>
</reference>
<evidence type="ECO:0000256" key="2">
    <source>
        <dbReference type="ARBA" id="ARBA00012438"/>
    </source>
</evidence>
<dbReference type="AlphaFoldDB" id="A0A0P1P7X6"/>
<dbReference type="InterPro" id="IPR003661">
    <property type="entry name" value="HisK_dim/P_dom"/>
</dbReference>
<dbReference type="GO" id="GO:0000155">
    <property type="term" value="F:phosphorelay sensor kinase activity"/>
    <property type="evidence" value="ECO:0007669"/>
    <property type="project" value="InterPro"/>
</dbReference>
<accession>A0A0P1LND7</accession>
<feature type="domain" description="Response regulatory" evidence="5">
    <location>
        <begin position="4"/>
        <end position="120"/>
    </location>
</feature>
<dbReference type="EMBL" id="FAOP01000006">
    <property type="protein sequence ID" value="CUU06390.1"/>
    <property type="molecule type" value="Genomic_DNA"/>
</dbReference>
<evidence type="ECO:0000256" key="3">
    <source>
        <dbReference type="ARBA" id="ARBA00022553"/>
    </source>
</evidence>
<evidence type="ECO:0000256" key="1">
    <source>
        <dbReference type="ARBA" id="ARBA00000085"/>
    </source>
</evidence>
<accession>A0A0P1MBA1</accession>
<accession>A0A0N7MS37</accession>
<dbReference type="Gene3D" id="3.30.565.10">
    <property type="entry name" value="Histidine kinase-like ATPase, C-terminal domain"/>
    <property type="match status" value="1"/>
</dbReference>
<accession>A0A0P1MAI5</accession>
<feature type="modified residue" description="4-aspartylphosphate" evidence="4">
    <location>
        <position position="53"/>
    </location>
</feature>
<dbReference type="RefSeq" id="WP_075427122.1">
    <property type="nucleotide sequence ID" value="NZ_CZVI01000054.1"/>
</dbReference>
<dbReference type="STRING" id="1633631.GCA_001442925_01481"/>
<dbReference type="Proteomes" id="UP000182200">
    <property type="component" value="Unassembled WGS sequence"/>
</dbReference>
<dbReference type="PANTHER" id="PTHR43547">
    <property type="entry name" value="TWO-COMPONENT HISTIDINE KINASE"/>
    <property type="match status" value="1"/>
</dbReference>
<evidence type="ECO:0000313" key="9">
    <source>
        <dbReference type="Proteomes" id="UP000182200"/>
    </source>
</evidence>
<dbReference type="EC" id="2.7.13.3" evidence="2"/>
<evidence type="ECO:0000313" key="6">
    <source>
        <dbReference type="EMBL" id="CUS94729.1"/>
    </source>
</evidence>
<dbReference type="SUPFAM" id="SSF52172">
    <property type="entry name" value="CheY-like"/>
    <property type="match status" value="1"/>
</dbReference>
<dbReference type="InterPro" id="IPR036097">
    <property type="entry name" value="HisK_dim/P_sf"/>
</dbReference>
<keyword evidence="9" id="KW-1185">Reference proteome</keyword>
<sequence>MPDKILIAEDEPATRFIFATILKDRGYDVVTCENGRECIGIMKNEKPDTIILDIQMPDMDGFEVLKVLKSNPETNDIPVIIVSGNAEPQNIKRAFDLGATEFIAKPANIEELLIRVSNVLKIKKTNDELKKLRSEFTYLLIQDLKNTISVIKGSFELALKNKLNELSGDQKLILEIAETAINKHIKLLNEYLELSRLEFNIDKISREQTELDKIITDVLEKFKSNLNLTFQAFADEPSFQIYADKKKITRVIELILDAISNAGGKDVEILLTQDSSNCLIKIVDKTQTIDIEFIYLTGINKQCFKSCHATTTLGLR</sequence>
<dbReference type="CDD" id="cd00082">
    <property type="entry name" value="HisKA"/>
    <property type="match status" value="1"/>
</dbReference>
<name>A0A0P1P7X6_9BACT</name>
<evidence type="ECO:0000313" key="7">
    <source>
        <dbReference type="EMBL" id="CUU06390.1"/>
    </source>
</evidence>
<dbReference type="SMART" id="SM00388">
    <property type="entry name" value="HisKA"/>
    <property type="match status" value="1"/>
</dbReference>
<comment type="catalytic activity">
    <reaction evidence="1">
        <text>ATP + protein L-histidine = ADP + protein N-phospho-L-histidine.</text>
        <dbReference type="EC" id="2.7.13.3"/>
    </reaction>
</comment>
<protein>
    <recommendedName>
        <fullName evidence="2">histidine kinase</fullName>
        <ecNumber evidence="2">2.7.13.3</ecNumber>
    </recommendedName>
</protein>
<dbReference type="Pfam" id="PF00072">
    <property type="entry name" value="Response_reg"/>
    <property type="match status" value="1"/>
</dbReference>
<dbReference type="InterPro" id="IPR011006">
    <property type="entry name" value="CheY-like_superfamily"/>
</dbReference>
<dbReference type="SMART" id="SM00448">
    <property type="entry name" value="REC"/>
    <property type="match status" value="1"/>
</dbReference>
<dbReference type="OrthoDB" id="9801602at2"/>